<dbReference type="InterPro" id="IPR036169">
    <property type="entry name" value="DXPR_C_sf"/>
</dbReference>
<feature type="binding site" evidence="9">
    <location>
        <position position="194"/>
    </location>
    <ligand>
        <name>1-deoxy-D-xylulose 5-phosphate</name>
        <dbReference type="ChEBI" id="CHEBI:57792"/>
    </ligand>
</feature>
<dbReference type="PANTHER" id="PTHR30525">
    <property type="entry name" value="1-DEOXY-D-XYLULOSE 5-PHOSPHATE REDUCTOISOMERASE"/>
    <property type="match status" value="1"/>
</dbReference>
<comment type="similarity">
    <text evidence="2 9">Belongs to the DXR family.</text>
</comment>
<keyword evidence="3 9" id="KW-0479">Metal-binding</keyword>
<comment type="function">
    <text evidence="9">Catalyzes the NADPH-dependent rearrangement and reduction of 1-deoxy-D-xylulose-5-phosphate (DXP) to 2-C-methyl-D-erythritol 4-phosphate (MEP).</text>
</comment>
<feature type="binding site" evidence="9">
    <location>
        <position position="207"/>
    </location>
    <ligand>
        <name>1-deoxy-D-xylulose 5-phosphate</name>
        <dbReference type="ChEBI" id="CHEBI:57792"/>
    </ligand>
</feature>
<evidence type="ECO:0000256" key="8">
    <source>
        <dbReference type="ARBA" id="ARBA00048543"/>
    </source>
</evidence>
<proteinExistence type="inferred from homology"/>
<dbReference type="EC" id="1.1.1.267" evidence="9"/>
<evidence type="ECO:0000256" key="2">
    <source>
        <dbReference type="ARBA" id="ARBA00006825"/>
    </source>
</evidence>
<evidence type="ECO:0000256" key="9">
    <source>
        <dbReference type="HAMAP-Rule" id="MF_00183"/>
    </source>
</evidence>
<dbReference type="SUPFAM" id="SSF55347">
    <property type="entry name" value="Glyceraldehyde-3-phosphate dehydrogenase-like, C-terminal domain"/>
    <property type="match status" value="1"/>
</dbReference>
<dbReference type="Proteomes" id="UP000446866">
    <property type="component" value="Unassembled WGS sequence"/>
</dbReference>
<dbReference type="InterPro" id="IPR003821">
    <property type="entry name" value="DXP_reductoisomerase"/>
</dbReference>
<evidence type="ECO:0000256" key="3">
    <source>
        <dbReference type="ARBA" id="ARBA00022723"/>
    </source>
</evidence>
<feature type="binding site" evidence="9">
    <location>
        <position position="12"/>
    </location>
    <ligand>
        <name>NADPH</name>
        <dbReference type="ChEBI" id="CHEBI:57783"/>
    </ligand>
</feature>
<feature type="binding site" evidence="9">
    <location>
        <position position="212"/>
    </location>
    <ligand>
        <name>1-deoxy-D-xylulose 5-phosphate</name>
        <dbReference type="ChEBI" id="CHEBI:57792"/>
    </ligand>
</feature>
<dbReference type="FunFam" id="3.40.50.720:FF:000045">
    <property type="entry name" value="1-deoxy-D-xylulose 5-phosphate reductoisomerase"/>
    <property type="match status" value="1"/>
</dbReference>
<protein>
    <recommendedName>
        <fullName evidence="9">1-deoxy-D-xylulose 5-phosphate reductoisomerase</fullName>
        <shortName evidence="9">DXP reductoisomerase</shortName>
        <ecNumber evidence="9">1.1.1.267</ecNumber>
    </recommendedName>
    <alternativeName>
        <fullName evidence="9">1-deoxyxylulose-5-phosphate reductoisomerase</fullName>
    </alternativeName>
    <alternativeName>
        <fullName evidence="9">2-C-methyl-D-erythritol 4-phosphate synthase</fullName>
    </alternativeName>
</protein>
<feature type="binding site" evidence="9">
    <location>
        <position position="120"/>
    </location>
    <ligand>
        <name>1-deoxy-D-xylulose 5-phosphate</name>
        <dbReference type="ChEBI" id="CHEBI:57792"/>
    </ligand>
</feature>
<comment type="cofactor">
    <cofactor evidence="9">
        <name>Mg(2+)</name>
        <dbReference type="ChEBI" id="CHEBI:18420"/>
    </cofactor>
    <cofactor evidence="9">
        <name>Mn(2+)</name>
        <dbReference type="ChEBI" id="CHEBI:29035"/>
    </cofactor>
</comment>
<dbReference type="SUPFAM" id="SSF69055">
    <property type="entry name" value="1-deoxy-D-xylulose-5-phosphate reductoisomerase, C-terminal domain"/>
    <property type="match status" value="1"/>
</dbReference>
<evidence type="ECO:0000259" key="11">
    <source>
        <dbReference type="Pfam" id="PF08436"/>
    </source>
</evidence>
<reference evidence="13 14" key="1">
    <citation type="submission" date="2018-08" db="EMBL/GenBank/DDBJ databases">
        <title>Murine metabolic-syndrome-specific gut microbial biobank.</title>
        <authorList>
            <person name="Liu C."/>
        </authorList>
    </citation>
    <scope>NUCLEOTIDE SEQUENCE [LARGE SCALE GENOMIC DNA]</scope>
    <source>
        <strain evidence="13 14">28</strain>
    </source>
</reference>
<feature type="binding site" evidence="9">
    <location>
        <position position="36"/>
    </location>
    <ligand>
        <name>NADPH</name>
        <dbReference type="ChEBI" id="CHEBI:57783"/>
    </ligand>
</feature>
<keyword evidence="7 9" id="KW-0414">Isoprene biosynthesis</keyword>
<dbReference type="GO" id="GO:0051484">
    <property type="term" value="P:isopentenyl diphosphate biosynthetic process, methylerythritol 4-phosphate pathway involved in terpenoid biosynthetic process"/>
    <property type="evidence" value="ECO:0007669"/>
    <property type="project" value="UniProtKB-ARBA"/>
</dbReference>
<keyword evidence="14" id="KW-1185">Reference proteome</keyword>
<dbReference type="Pfam" id="PF13288">
    <property type="entry name" value="DXPR_C"/>
    <property type="match status" value="1"/>
</dbReference>
<feature type="binding site" evidence="9">
    <location>
        <position position="38"/>
    </location>
    <ligand>
        <name>NADPH</name>
        <dbReference type="ChEBI" id="CHEBI:57783"/>
    </ligand>
</feature>
<feature type="binding site" evidence="9">
    <location>
        <position position="13"/>
    </location>
    <ligand>
        <name>NADPH</name>
        <dbReference type="ChEBI" id="CHEBI:57783"/>
    </ligand>
</feature>
<dbReference type="AlphaFoldDB" id="A0A845QI89"/>
<comment type="catalytic activity">
    <reaction evidence="8">
        <text>2-C-methyl-D-erythritol 4-phosphate + NADP(+) = 1-deoxy-D-xylulose 5-phosphate + NADPH + H(+)</text>
        <dbReference type="Rhea" id="RHEA:13717"/>
        <dbReference type="ChEBI" id="CHEBI:15378"/>
        <dbReference type="ChEBI" id="CHEBI:57783"/>
        <dbReference type="ChEBI" id="CHEBI:57792"/>
        <dbReference type="ChEBI" id="CHEBI:58262"/>
        <dbReference type="ChEBI" id="CHEBI:58349"/>
        <dbReference type="EC" id="1.1.1.267"/>
    </reaction>
    <physiologicalReaction direction="right-to-left" evidence="8">
        <dbReference type="Rhea" id="RHEA:13719"/>
    </physiologicalReaction>
</comment>
<comment type="pathway">
    <text evidence="1 9">Isoprenoid biosynthesis; isopentenyl diphosphate biosynthesis via DXP pathway; isopentenyl diphosphate from 1-deoxy-D-xylulose 5-phosphate: step 1/6.</text>
</comment>
<dbReference type="GO" id="GO:0070402">
    <property type="term" value="F:NADPH binding"/>
    <property type="evidence" value="ECO:0007669"/>
    <property type="project" value="InterPro"/>
</dbReference>
<dbReference type="GO" id="GO:0030145">
    <property type="term" value="F:manganese ion binding"/>
    <property type="evidence" value="ECO:0007669"/>
    <property type="project" value="TreeGrafter"/>
</dbReference>
<dbReference type="RefSeq" id="WP_160200794.1">
    <property type="nucleotide sequence ID" value="NZ_QXWK01000002.1"/>
</dbReference>
<dbReference type="Gene3D" id="3.40.50.720">
    <property type="entry name" value="NAD(P)-binding Rossmann-like Domain"/>
    <property type="match status" value="1"/>
</dbReference>
<dbReference type="InterPro" id="IPR026877">
    <property type="entry name" value="DXPR_C"/>
</dbReference>
<accession>A0A845QI89</accession>
<dbReference type="SUPFAM" id="SSF51735">
    <property type="entry name" value="NAD(P)-binding Rossmann-fold domains"/>
    <property type="match status" value="1"/>
</dbReference>
<keyword evidence="6 9" id="KW-0464">Manganese</keyword>
<feature type="binding site" evidence="9">
    <location>
        <position position="147"/>
    </location>
    <ligand>
        <name>Mn(2+)</name>
        <dbReference type="ChEBI" id="CHEBI:29035"/>
    </ligand>
</feature>
<feature type="binding site" evidence="9">
    <location>
        <position position="11"/>
    </location>
    <ligand>
        <name>NADPH</name>
        <dbReference type="ChEBI" id="CHEBI:57783"/>
    </ligand>
</feature>
<evidence type="ECO:0000256" key="7">
    <source>
        <dbReference type="ARBA" id="ARBA00023229"/>
    </source>
</evidence>
<dbReference type="EMBL" id="QXWK01000002">
    <property type="protein sequence ID" value="NBH60493.1"/>
    <property type="molecule type" value="Genomic_DNA"/>
</dbReference>
<feature type="binding site" evidence="9">
    <location>
        <position position="171"/>
    </location>
    <ligand>
        <name>1-deoxy-D-xylulose 5-phosphate</name>
        <dbReference type="ChEBI" id="CHEBI:57792"/>
    </ligand>
</feature>
<evidence type="ECO:0000259" key="10">
    <source>
        <dbReference type="Pfam" id="PF02670"/>
    </source>
</evidence>
<sequence length="376" mass="41282">MKKVTILGSTGSIGTQALDVIGRKREQFQIETLACGQNTELLEQQIQKFSPKQAVTELEQDACHLAKVYPKVDFLWGEKGLLAAAEDDSQILLNSLVGIRGLVPTYHAIQSGKEIALANKETLVAGGELIMKAVQEKGARMLPVDSEHSAIFQCLQGNQGKKIRKILLTASGGPFRGFSRQQLADVTLAQALHHPKWSMGKKITIDSATMMNKGLEVIEAKWLFDVPLSDIQILVHPQSIMHSAVEFEDGSVIAQMGSADMRIPISVALGYPQRIPDAGNRINFFEEGANLSFEEPDTEVFGCINLAYEASKAGGSYPVVLNAANEVMVDKFLKGQIAFLDIEKNIQKILDDHTPTYNLGLNEIINIDKEIRKEVL</sequence>
<dbReference type="UniPathway" id="UPA00056">
    <property type="reaction ID" value="UER00092"/>
</dbReference>
<dbReference type="GO" id="GO:0030604">
    <property type="term" value="F:1-deoxy-D-xylulose-5-phosphate reductoisomerase activity"/>
    <property type="evidence" value="ECO:0007669"/>
    <property type="project" value="UniProtKB-UniRule"/>
</dbReference>
<evidence type="ECO:0000313" key="14">
    <source>
        <dbReference type="Proteomes" id="UP000446866"/>
    </source>
</evidence>
<keyword evidence="5 9" id="KW-0560">Oxidoreductase</keyword>
<feature type="domain" description="1-deoxy-D-xylulose 5-phosphate reductoisomerase N-terminal" evidence="10">
    <location>
        <begin position="4"/>
        <end position="127"/>
    </location>
</feature>
<keyword evidence="9" id="KW-0460">Magnesium</keyword>
<feature type="binding site" evidence="9">
    <location>
        <position position="10"/>
    </location>
    <ligand>
        <name>NADPH</name>
        <dbReference type="ChEBI" id="CHEBI:57783"/>
    </ligand>
</feature>
<dbReference type="GO" id="GO:0016853">
    <property type="term" value="F:isomerase activity"/>
    <property type="evidence" value="ECO:0007669"/>
    <property type="project" value="UniProtKB-KW"/>
</dbReference>
<dbReference type="NCBIfam" id="NF009114">
    <property type="entry name" value="PRK12464.1"/>
    <property type="match status" value="1"/>
</dbReference>
<feature type="binding site" evidence="9">
    <location>
        <position position="121"/>
    </location>
    <ligand>
        <name>NADPH</name>
        <dbReference type="ChEBI" id="CHEBI:57783"/>
    </ligand>
</feature>
<comment type="caution">
    <text evidence="9">Lacks conserved residue(s) required for the propagation of feature annotation.</text>
</comment>
<dbReference type="PANTHER" id="PTHR30525:SF0">
    <property type="entry name" value="1-DEOXY-D-XYLULOSE 5-PHOSPHATE REDUCTOISOMERASE, CHLOROPLASTIC"/>
    <property type="match status" value="1"/>
</dbReference>
<feature type="binding site" evidence="9">
    <location>
        <position position="119"/>
    </location>
    <ligand>
        <name>NADPH</name>
        <dbReference type="ChEBI" id="CHEBI:57783"/>
    </ligand>
</feature>
<dbReference type="HAMAP" id="MF_00183">
    <property type="entry name" value="DXP_reductoisom"/>
    <property type="match status" value="1"/>
</dbReference>
<organism evidence="13 14">
    <name type="scientific">Anaerotruncus colihominis</name>
    <dbReference type="NCBI Taxonomy" id="169435"/>
    <lineage>
        <taxon>Bacteria</taxon>
        <taxon>Bacillati</taxon>
        <taxon>Bacillota</taxon>
        <taxon>Clostridia</taxon>
        <taxon>Eubacteriales</taxon>
        <taxon>Oscillospiraceae</taxon>
        <taxon>Anaerotruncus</taxon>
    </lineage>
</organism>
<feature type="binding site" evidence="9">
    <location>
        <position position="147"/>
    </location>
    <ligand>
        <name>1-deoxy-D-xylulose 5-phosphate</name>
        <dbReference type="ChEBI" id="CHEBI:57792"/>
    </ligand>
</feature>
<dbReference type="Pfam" id="PF08436">
    <property type="entry name" value="DXP_redisom_C"/>
    <property type="match status" value="1"/>
</dbReference>
<feature type="domain" description="1-deoxy-D-xylulose 5-phosphate reductoisomerase C-terminal" evidence="11">
    <location>
        <begin position="141"/>
        <end position="224"/>
    </location>
</feature>
<comment type="caution">
    <text evidence="13">The sequence shown here is derived from an EMBL/GenBank/DDBJ whole genome shotgun (WGS) entry which is preliminary data.</text>
</comment>
<keyword evidence="4 9" id="KW-0521">NADP</keyword>
<evidence type="ECO:0000313" key="13">
    <source>
        <dbReference type="EMBL" id="NBH60493.1"/>
    </source>
</evidence>
<feature type="binding site" evidence="9">
    <location>
        <position position="146"/>
    </location>
    <ligand>
        <name>1-deoxy-D-xylulose 5-phosphate</name>
        <dbReference type="ChEBI" id="CHEBI:57792"/>
    </ligand>
</feature>
<evidence type="ECO:0000256" key="1">
    <source>
        <dbReference type="ARBA" id="ARBA00005094"/>
    </source>
</evidence>
<feature type="binding site" evidence="9">
    <location>
        <position position="213"/>
    </location>
    <ligand>
        <name>1-deoxy-D-xylulose 5-phosphate</name>
        <dbReference type="ChEBI" id="CHEBI:57792"/>
    </ligand>
</feature>
<dbReference type="NCBIfam" id="TIGR00243">
    <property type="entry name" value="Dxr"/>
    <property type="match status" value="1"/>
</dbReference>
<dbReference type="Pfam" id="PF02670">
    <property type="entry name" value="DXP_reductoisom"/>
    <property type="match status" value="1"/>
</dbReference>
<gene>
    <name evidence="9" type="primary">dxr</name>
    <name evidence="13" type="ORF">D0435_02235</name>
</gene>
<feature type="binding site" evidence="9">
    <location>
        <position position="200"/>
    </location>
    <ligand>
        <name>NADPH</name>
        <dbReference type="ChEBI" id="CHEBI:57783"/>
    </ligand>
</feature>
<feature type="binding site" evidence="9">
    <location>
        <position position="145"/>
    </location>
    <ligand>
        <name>Mn(2+)</name>
        <dbReference type="ChEBI" id="CHEBI:29035"/>
    </ligand>
</feature>
<evidence type="ECO:0000259" key="12">
    <source>
        <dbReference type="Pfam" id="PF13288"/>
    </source>
</evidence>
<dbReference type="InterPro" id="IPR013644">
    <property type="entry name" value="DXP_reductoisomerase_C"/>
</dbReference>
<feature type="domain" description="DXP reductoisomerase C-terminal" evidence="12">
    <location>
        <begin position="256"/>
        <end position="373"/>
    </location>
</feature>
<dbReference type="Gene3D" id="1.10.1740.10">
    <property type="match status" value="1"/>
</dbReference>
<evidence type="ECO:0000256" key="4">
    <source>
        <dbReference type="ARBA" id="ARBA00022857"/>
    </source>
</evidence>
<dbReference type="PIRSF" id="PIRSF006205">
    <property type="entry name" value="Dxp_reductismrs"/>
    <property type="match status" value="1"/>
</dbReference>
<dbReference type="InterPro" id="IPR036291">
    <property type="entry name" value="NAD(P)-bd_dom_sf"/>
</dbReference>
<keyword evidence="13" id="KW-0413">Isomerase</keyword>
<dbReference type="InterPro" id="IPR013512">
    <property type="entry name" value="DXP_reductoisomerase_N"/>
</dbReference>
<name>A0A845QI89_9FIRM</name>
<feature type="binding site" evidence="9">
    <location>
        <position position="216"/>
    </location>
    <ligand>
        <name>Mn(2+)</name>
        <dbReference type="ChEBI" id="CHEBI:29035"/>
    </ligand>
</feature>
<evidence type="ECO:0000256" key="5">
    <source>
        <dbReference type="ARBA" id="ARBA00023002"/>
    </source>
</evidence>
<feature type="binding site" evidence="9">
    <location>
        <position position="216"/>
    </location>
    <ligand>
        <name>1-deoxy-D-xylulose 5-phosphate</name>
        <dbReference type="ChEBI" id="CHEBI:57792"/>
    </ligand>
</feature>
<evidence type="ECO:0000256" key="6">
    <source>
        <dbReference type="ARBA" id="ARBA00023211"/>
    </source>
</evidence>